<dbReference type="AlphaFoldDB" id="K8E980"/>
<accession>K8E980</accession>
<feature type="region of interest" description="Disordered" evidence="2">
    <location>
        <begin position="221"/>
        <end position="273"/>
    </location>
</feature>
<keyword evidence="4" id="KW-1185">Reference proteome</keyword>
<gene>
    <name evidence="3" type="ORF">Bathy01g01510</name>
</gene>
<reference evidence="3 4" key="1">
    <citation type="submission" date="2011-10" db="EMBL/GenBank/DDBJ databases">
        <authorList>
            <person name="Genoscope - CEA"/>
        </authorList>
    </citation>
    <scope>NUCLEOTIDE SEQUENCE [LARGE SCALE GENOMIC DNA]</scope>
    <source>
        <strain evidence="3 4">RCC 1105</strain>
    </source>
</reference>
<dbReference type="SUPFAM" id="SSF57997">
    <property type="entry name" value="Tropomyosin"/>
    <property type="match status" value="1"/>
</dbReference>
<feature type="coiled-coil region" evidence="1">
    <location>
        <begin position="287"/>
        <end position="335"/>
    </location>
</feature>
<feature type="region of interest" description="Disordered" evidence="2">
    <location>
        <begin position="128"/>
        <end position="163"/>
    </location>
</feature>
<feature type="compositionally biased region" description="Acidic residues" evidence="2">
    <location>
        <begin position="221"/>
        <end position="232"/>
    </location>
</feature>
<evidence type="ECO:0000256" key="1">
    <source>
        <dbReference type="SAM" id="Coils"/>
    </source>
</evidence>
<sequence length="340" mass="38922">MQNHLSHTFRGNDERSPDDAFTKAREVFTTAATNEEDPSSSSFYRDEGASSSRIKSLEAILRALGDRNARLSETNAELKEESGKYKLDADRIAERFAMVSERLTVAERERGDILERASALSEAYDAQTSECKRMERENEGLRRDEERDKKRARELEGEKRELEQELNASKLDLETLREKYANARADLTVVHAELDAYKWKMEAANAKIETLVRRRDAFNGLDEDYRDDDDDDERKQQQQQQQPPLIPISPALVKGTQTKKSSSRQKTATSTNTEVVDDQSFVLQHNNAKLLHENAQLKRALVNEEKMKLKALQLANEARLAAADAEKRSARLEEELQMYL</sequence>
<name>K8E980_9CHLO</name>
<proteinExistence type="predicted"/>
<feature type="compositionally biased region" description="Polar residues" evidence="2">
    <location>
        <begin position="255"/>
        <end position="273"/>
    </location>
</feature>
<dbReference type="RefSeq" id="XP_007515317.1">
    <property type="nucleotide sequence ID" value="XM_007515255.1"/>
</dbReference>
<evidence type="ECO:0000313" key="3">
    <source>
        <dbReference type="EMBL" id="CCO14196.1"/>
    </source>
</evidence>
<evidence type="ECO:0000256" key="2">
    <source>
        <dbReference type="SAM" id="MobiDB-lite"/>
    </source>
</evidence>
<dbReference type="EMBL" id="FO082278">
    <property type="protein sequence ID" value="CCO14196.1"/>
    <property type="molecule type" value="Genomic_DNA"/>
</dbReference>
<feature type="compositionally biased region" description="Basic and acidic residues" evidence="2">
    <location>
        <begin position="130"/>
        <end position="163"/>
    </location>
</feature>
<dbReference type="Proteomes" id="UP000198341">
    <property type="component" value="Chromosome 1"/>
</dbReference>
<dbReference type="KEGG" id="bpg:Bathy01g01510"/>
<feature type="coiled-coil region" evidence="1">
    <location>
        <begin position="54"/>
        <end position="81"/>
    </location>
</feature>
<feature type="compositionally biased region" description="Basic and acidic residues" evidence="2">
    <location>
        <begin position="10"/>
        <end position="26"/>
    </location>
</feature>
<feature type="compositionally biased region" description="Polar residues" evidence="2">
    <location>
        <begin position="39"/>
        <end position="49"/>
    </location>
</feature>
<evidence type="ECO:0000313" key="4">
    <source>
        <dbReference type="Proteomes" id="UP000198341"/>
    </source>
</evidence>
<keyword evidence="1" id="KW-0175">Coiled coil</keyword>
<organism evidence="3 4">
    <name type="scientific">Bathycoccus prasinos</name>
    <dbReference type="NCBI Taxonomy" id="41875"/>
    <lineage>
        <taxon>Eukaryota</taxon>
        <taxon>Viridiplantae</taxon>
        <taxon>Chlorophyta</taxon>
        <taxon>Mamiellophyceae</taxon>
        <taxon>Mamiellales</taxon>
        <taxon>Bathycoccaceae</taxon>
        <taxon>Bathycoccus</taxon>
    </lineage>
</organism>
<dbReference type="GeneID" id="19017887"/>
<protein>
    <submittedName>
        <fullName evidence="3">Uncharacterized protein</fullName>
    </submittedName>
</protein>
<feature type="region of interest" description="Disordered" evidence="2">
    <location>
        <begin position="1"/>
        <end position="49"/>
    </location>
</feature>